<keyword evidence="2" id="KW-1185">Reference proteome</keyword>
<dbReference type="VEuPathDB" id="FungiDB:VP01_4760g4"/>
<evidence type="ECO:0000313" key="1">
    <source>
        <dbReference type="EMBL" id="KNZ49817.1"/>
    </source>
</evidence>
<accession>A0A0L6UNH7</accession>
<comment type="caution">
    <text evidence="1">The sequence shown here is derived from an EMBL/GenBank/DDBJ whole genome shotgun (WGS) entry which is preliminary data.</text>
</comment>
<organism evidence="1 2">
    <name type="scientific">Puccinia sorghi</name>
    <dbReference type="NCBI Taxonomy" id="27349"/>
    <lineage>
        <taxon>Eukaryota</taxon>
        <taxon>Fungi</taxon>
        <taxon>Dikarya</taxon>
        <taxon>Basidiomycota</taxon>
        <taxon>Pucciniomycotina</taxon>
        <taxon>Pucciniomycetes</taxon>
        <taxon>Pucciniales</taxon>
        <taxon>Pucciniaceae</taxon>
        <taxon>Puccinia</taxon>
    </lineage>
</organism>
<dbReference type="Proteomes" id="UP000037035">
    <property type="component" value="Unassembled WGS sequence"/>
</dbReference>
<reference evidence="1 2" key="1">
    <citation type="submission" date="2015-08" db="EMBL/GenBank/DDBJ databases">
        <title>Next Generation Sequencing and Analysis of the Genome of Puccinia sorghi L Schw, the Causal Agent of Maize Common Rust.</title>
        <authorList>
            <person name="Rochi L."/>
            <person name="Burguener G."/>
            <person name="Darino M."/>
            <person name="Turjanski A."/>
            <person name="Kreff E."/>
            <person name="Dieguez M.J."/>
            <person name="Sacco F."/>
        </authorList>
    </citation>
    <scope>NUCLEOTIDE SEQUENCE [LARGE SCALE GENOMIC DNA]</scope>
    <source>
        <strain evidence="1 2">RO10H11247</strain>
    </source>
</reference>
<gene>
    <name evidence="1" type="ORF">VP01_4760g4</name>
</gene>
<evidence type="ECO:0000313" key="2">
    <source>
        <dbReference type="Proteomes" id="UP000037035"/>
    </source>
</evidence>
<protein>
    <submittedName>
        <fullName evidence="1">Uncharacterized protein</fullName>
    </submittedName>
</protein>
<sequence>MPMYACPHLNTCVDVKYNKKPCSSHSPLSASAVGRLQKIVVNCGPECPADKLNVPTNLQNTKNHRRPKAACHWKR</sequence>
<name>A0A0L6UNH7_9BASI</name>
<dbReference type="AlphaFoldDB" id="A0A0L6UNH7"/>
<dbReference type="OrthoDB" id="2504450at2759"/>
<dbReference type="EMBL" id="LAVV01009901">
    <property type="protein sequence ID" value="KNZ49817.1"/>
    <property type="molecule type" value="Genomic_DNA"/>
</dbReference>
<proteinExistence type="predicted"/>